<dbReference type="AlphaFoldDB" id="A0AB37DJN9"/>
<geneLocation type="plasmid" evidence="1 2">
    <name>unnamed</name>
</geneLocation>
<evidence type="ECO:0000313" key="1">
    <source>
        <dbReference type="EMBL" id="QHQ69118.1"/>
    </source>
</evidence>
<sequence>MNTAQLSEEANQVLKSHVGYRSEDTSEFSDGHVRIKSIDILDTEINDLQNTDISDTLHDLYGTPANWQPEQIDEFIKETLKLDEYYLIWVTATPEDAECYADDPENVDEIKIDCKKLMLISDLACDGVLLATDYSWIK</sequence>
<keyword evidence="1" id="KW-0614">Plasmid</keyword>
<name>A0AB37DJN9_9LACO</name>
<evidence type="ECO:0000313" key="2">
    <source>
        <dbReference type="Proteomes" id="UP000464915"/>
    </source>
</evidence>
<proteinExistence type="predicted"/>
<dbReference type="RefSeq" id="WP_065989160.1">
    <property type="nucleotide sequence ID" value="NZ_CP047143.1"/>
</dbReference>
<protein>
    <submittedName>
        <fullName evidence="1">Uncharacterized protein</fullName>
    </submittedName>
</protein>
<organism evidence="1 2">
    <name type="scientific">Lactobacillus crispatus</name>
    <dbReference type="NCBI Taxonomy" id="47770"/>
    <lineage>
        <taxon>Bacteria</taxon>
        <taxon>Bacillati</taxon>
        <taxon>Bacillota</taxon>
        <taxon>Bacilli</taxon>
        <taxon>Lactobacillales</taxon>
        <taxon>Lactobacillaceae</taxon>
        <taxon>Lactobacillus</taxon>
    </lineage>
</organism>
<gene>
    <name evidence="1" type="ORF">GSR61_11065</name>
</gene>
<reference evidence="1 2" key="1">
    <citation type="submission" date="2019-12" db="EMBL/GenBank/DDBJ databases">
        <title>Complete Genome Sequences of Lactobacillus strains, C25 and P38, Isolated from Chicken Cecum.</title>
        <authorList>
            <person name="Hassan H.M."/>
            <person name="Mendoza M."/>
            <person name="Rezvani M."/>
            <person name="Koci M.D."/>
            <person name="Dickey A.N."/>
            <person name="Scholl E.H."/>
        </authorList>
    </citation>
    <scope>NUCLEOTIDE SEQUENCE [LARGE SCALE GENOMIC DNA]</scope>
    <source>
        <strain evidence="1 2">C25</strain>
        <plasmid evidence="1 2">unnamed</plasmid>
    </source>
</reference>
<accession>A0AB37DJN9</accession>
<dbReference type="Proteomes" id="UP000464915">
    <property type="component" value="Plasmid unnamed"/>
</dbReference>
<dbReference type="EMBL" id="CP047143">
    <property type="protein sequence ID" value="QHQ69118.1"/>
    <property type="molecule type" value="Genomic_DNA"/>
</dbReference>